<dbReference type="AlphaFoldDB" id="A0ABD2P155"/>
<name>A0ABD2P155_9CUCU</name>
<keyword evidence="3" id="KW-1185">Reference proteome</keyword>
<feature type="region of interest" description="Disordered" evidence="1">
    <location>
        <begin position="1"/>
        <end position="68"/>
    </location>
</feature>
<feature type="compositionally biased region" description="Low complexity" evidence="1">
    <location>
        <begin position="30"/>
        <end position="42"/>
    </location>
</feature>
<evidence type="ECO:0000313" key="3">
    <source>
        <dbReference type="Proteomes" id="UP001516400"/>
    </source>
</evidence>
<organism evidence="2 3">
    <name type="scientific">Cryptolaemus montrouzieri</name>
    <dbReference type="NCBI Taxonomy" id="559131"/>
    <lineage>
        <taxon>Eukaryota</taxon>
        <taxon>Metazoa</taxon>
        <taxon>Ecdysozoa</taxon>
        <taxon>Arthropoda</taxon>
        <taxon>Hexapoda</taxon>
        <taxon>Insecta</taxon>
        <taxon>Pterygota</taxon>
        <taxon>Neoptera</taxon>
        <taxon>Endopterygota</taxon>
        <taxon>Coleoptera</taxon>
        <taxon>Polyphaga</taxon>
        <taxon>Cucujiformia</taxon>
        <taxon>Coccinelloidea</taxon>
        <taxon>Coccinellidae</taxon>
        <taxon>Scymninae</taxon>
        <taxon>Scymnini</taxon>
        <taxon>Cryptolaemus</taxon>
    </lineage>
</organism>
<dbReference type="Proteomes" id="UP001516400">
    <property type="component" value="Unassembled WGS sequence"/>
</dbReference>
<dbReference type="EMBL" id="JABFTP020000165">
    <property type="protein sequence ID" value="KAL3284642.1"/>
    <property type="molecule type" value="Genomic_DNA"/>
</dbReference>
<accession>A0ABD2P155</accession>
<comment type="caution">
    <text evidence="2">The sequence shown here is derived from an EMBL/GenBank/DDBJ whole genome shotgun (WGS) entry which is preliminary data.</text>
</comment>
<protein>
    <submittedName>
        <fullName evidence="2">Uncharacterized protein</fullName>
    </submittedName>
</protein>
<evidence type="ECO:0000313" key="2">
    <source>
        <dbReference type="EMBL" id="KAL3284642.1"/>
    </source>
</evidence>
<evidence type="ECO:0000256" key="1">
    <source>
        <dbReference type="SAM" id="MobiDB-lite"/>
    </source>
</evidence>
<feature type="compositionally biased region" description="Basic and acidic residues" evidence="1">
    <location>
        <begin position="13"/>
        <end position="23"/>
    </location>
</feature>
<proteinExistence type="predicted"/>
<sequence length="116" mass="13173">MKTRTVRIESSQELEKDIADSRIKGKSGNSSTSQHQRTTSTEETNEEEIPKDIEITEGTNQQKERISKEHVPRAVIKMVQLNRDVKETNASALEEQFIINASNGDAEFSLNVETRR</sequence>
<gene>
    <name evidence="2" type="ORF">HHI36_018796</name>
</gene>
<reference evidence="2 3" key="1">
    <citation type="journal article" date="2021" name="BMC Biol.">
        <title>Horizontally acquired antibacterial genes associated with adaptive radiation of ladybird beetles.</title>
        <authorList>
            <person name="Li H.S."/>
            <person name="Tang X.F."/>
            <person name="Huang Y.H."/>
            <person name="Xu Z.Y."/>
            <person name="Chen M.L."/>
            <person name="Du X.Y."/>
            <person name="Qiu B.Y."/>
            <person name="Chen P.T."/>
            <person name="Zhang W."/>
            <person name="Slipinski A."/>
            <person name="Escalona H.E."/>
            <person name="Waterhouse R.M."/>
            <person name="Zwick A."/>
            <person name="Pang H."/>
        </authorList>
    </citation>
    <scope>NUCLEOTIDE SEQUENCE [LARGE SCALE GENOMIC DNA]</scope>
    <source>
        <strain evidence="2">SYSU2018</strain>
    </source>
</reference>